<sequence>MQFEDCTFDWLYWPQAPILFTGHHRLHKITRTDRDIELLKFYGWDLPLECARNAAFPICFKKGAERTHSLCHWKHRVQGNLEEGIVIEQIVQEAQVVRLPEHAKQHTLNLCH</sequence>
<accession>A0ACC0FAB3</accession>
<name>A0ACC0FAB3_9ERIC</name>
<reference evidence="1 2" key="1">
    <citation type="journal article" date="2022" name="Plant J.">
        <title>Chromosome-level genome of Camellia lanceoleosa provides a valuable resource for understanding genome evolution and self-incompatibility.</title>
        <authorList>
            <person name="Gong W."/>
            <person name="Xiao S."/>
            <person name="Wang L."/>
            <person name="Liao Z."/>
            <person name="Chang Y."/>
            <person name="Mo W."/>
            <person name="Hu G."/>
            <person name="Li W."/>
            <person name="Zhao G."/>
            <person name="Zhu H."/>
            <person name="Hu X."/>
            <person name="Ji K."/>
            <person name="Xiang X."/>
            <person name="Song Q."/>
            <person name="Yuan D."/>
            <person name="Jin S."/>
            <person name="Zhang L."/>
        </authorList>
    </citation>
    <scope>NUCLEOTIDE SEQUENCE [LARGE SCALE GENOMIC DNA]</scope>
    <source>
        <strain evidence="1">SQ_2022a</strain>
    </source>
</reference>
<proteinExistence type="predicted"/>
<evidence type="ECO:0000313" key="2">
    <source>
        <dbReference type="Proteomes" id="UP001060215"/>
    </source>
</evidence>
<evidence type="ECO:0000313" key="1">
    <source>
        <dbReference type="EMBL" id="KAI7985073.1"/>
    </source>
</evidence>
<keyword evidence="2" id="KW-1185">Reference proteome</keyword>
<protein>
    <submittedName>
        <fullName evidence="1">Phosphatidylinositol 4-kinase gamma 3</fullName>
    </submittedName>
</protein>
<dbReference type="EMBL" id="CM045772">
    <property type="protein sequence ID" value="KAI7985073.1"/>
    <property type="molecule type" value="Genomic_DNA"/>
</dbReference>
<gene>
    <name evidence="1" type="ORF">LOK49_LG14G00828</name>
</gene>
<comment type="caution">
    <text evidence="1">The sequence shown here is derived from an EMBL/GenBank/DDBJ whole genome shotgun (WGS) entry which is preliminary data.</text>
</comment>
<dbReference type="Proteomes" id="UP001060215">
    <property type="component" value="Chromosome 15"/>
</dbReference>
<organism evidence="1 2">
    <name type="scientific">Camellia lanceoleosa</name>
    <dbReference type="NCBI Taxonomy" id="1840588"/>
    <lineage>
        <taxon>Eukaryota</taxon>
        <taxon>Viridiplantae</taxon>
        <taxon>Streptophyta</taxon>
        <taxon>Embryophyta</taxon>
        <taxon>Tracheophyta</taxon>
        <taxon>Spermatophyta</taxon>
        <taxon>Magnoliopsida</taxon>
        <taxon>eudicotyledons</taxon>
        <taxon>Gunneridae</taxon>
        <taxon>Pentapetalae</taxon>
        <taxon>asterids</taxon>
        <taxon>Ericales</taxon>
        <taxon>Theaceae</taxon>
        <taxon>Camellia</taxon>
    </lineage>
</organism>